<sequence>MENDSKSFDGPPDESTGIVNDDFSWRSVRVHEVPDLGVPQKNANYPTISTKALDPGEYTPMTNVFANCVPVTEPGSCSRSQLETVQNPGSNPAWASLTNSSGINLRPAYGYPAVADGELHTVQGPHSSICNKPREYGGNHDMTELGGMSRGRYQPIVPLLDGVQPTSCSYTPQFAGGKGWSQNELYGSFPPPNGFATSLEPGLQSAACGSAHATLSVFGLPTSEGGDLDLNSNNPGSGQTLLPSAGFVGGSGGLCDEKENCTQAWNPVGPVRTTSYESVQKASAGFADLALCDLDQLRPSTSSDHHEAEGMIMNHEQKLQHSDESPVAQSPTYRPPRSSGDTEFLTSSSGAKLFQLMDIREDRQDWSFVEKIILPRGQIVSFCQALDAQSAKESRGGELSVSFERLDNCSLNVVGFYGSKDLLVECFRSYNTIGLDDPVYAKMHDDSLYPGLHALLALPERTLYQTLRESLQKGKSSQTVRPIRQRELRIEKKQATEDAVEFLPGFCLQLNVVQATTGDSKPLKMCEGSRCGILSHMIVPHRKVSRRQEIKVRLQEVSTGVQLFSGRSINFKEIEVEELSLFLQCSGCSVGNEYVRFLENLDQRREEFARRREQDREQRLIKYDEEVQKAVTNFISEYLKEAQEFSWEEALLKDTSVEVLQGMLCSVDDSVRSGDSQKSKENFIYRGAKILLRNLRRNTPELKGSLLDNRDRVTIQRPNYRDPSPHVYAVEYAPNENRSVGGRCNHPGPFCFRDFLVLRTLRPETHQQIQQIFLEKDRSYDGPLLTNMRILVGSSAMGSPYELKVVEDEYAFGGLWSWVASEAARILPELGSKASLLSYISSAYGEAYGQFQDVFIQRVLTESDSKFLEDLVRDQPQGVADGVKARWRQTCSSGEATHVLLEDILRQCKTAYTTARQELFRTFQLWFKRHMSRLLEKWIQDEDEEDEVVFEEGLEKERVTFLQSLRQSQTPADQSGIKLRSCCIDVRARRGKQSKLLISRILANPVFRKAALVVAYEEEVSEFETEKWLVQEISPLKRDLDEVEKDPNHIFCPSLQKAQEILSLDPSSERLLMLACLKTGQYLACVLTTKADAHPYCEMLLISTSGKKVSMIQCKLGYDLIAFDDHTGFLALYDQVRKLIRVYRFEEAYKQLDLFGVEVDLGEIGVSNLTWLKFIPGRAELVFVDSMNKVRVFEIAVRQVRPTDIQLPGSFLKAEVTRRGPCLLVFSEPATRSEHDDGQGAAATTPVKKMEVYRIDHTMAHVNTVVIPSASELDTLFSMHLETAVRSFGSQEHLLFLVGNEEKKIVSHGLKITSASEVYQLSSNRAPAYKGHNISELAYHWIISIMCTRSSPQSHLWSSSRELYPSSLYCSQVTST</sequence>
<evidence type="ECO:0000313" key="2">
    <source>
        <dbReference type="EMBL" id="KAL3686191.1"/>
    </source>
</evidence>
<gene>
    <name evidence="2" type="ORF">R1sor_004213</name>
</gene>
<reference evidence="2 3" key="1">
    <citation type="submission" date="2024-09" db="EMBL/GenBank/DDBJ databases">
        <title>Chromosome-scale assembly of Riccia sorocarpa.</title>
        <authorList>
            <person name="Paukszto L."/>
        </authorList>
    </citation>
    <scope>NUCLEOTIDE SEQUENCE [LARGE SCALE GENOMIC DNA]</scope>
    <source>
        <strain evidence="2">LP-2024</strain>
        <tissue evidence="2">Aerial parts of the thallus</tissue>
    </source>
</reference>
<dbReference type="Proteomes" id="UP001633002">
    <property type="component" value="Unassembled WGS sequence"/>
</dbReference>
<accession>A0ABD3H5Z6</accession>
<feature type="region of interest" description="Disordered" evidence="1">
    <location>
        <begin position="1"/>
        <end position="22"/>
    </location>
</feature>
<evidence type="ECO:0000313" key="3">
    <source>
        <dbReference type="Proteomes" id="UP001633002"/>
    </source>
</evidence>
<dbReference type="EMBL" id="JBJQOH010000006">
    <property type="protein sequence ID" value="KAL3686191.1"/>
    <property type="molecule type" value="Genomic_DNA"/>
</dbReference>
<organism evidence="2 3">
    <name type="scientific">Riccia sorocarpa</name>
    <dbReference type="NCBI Taxonomy" id="122646"/>
    <lineage>
        <taxon>Eukaryota</taxon>
        <taxon>Viridiplantae</taxon>
        <taxon>Streptophyta</taxon>
        <taxon>Embryophyta</taxon>
        <taxon>Marchantiophyta</taxon>
        <taxon>Marchantiopsida</taxon>
        <taxon>Marchantiidae</taxon>
        <taxon>Marchantiales</taxon>
        <taxon>Ricciaceae</taxon>
        <taxon>Riccia</taxon>
    </lineage>
</organism>
<keyword evidence="3" id="KW-1185">Reference proteome</keyword>
<comment type="caution">
    <text evidence="2">The sequence shown here is derived from an EMBL/GenBank/DDBJ whole genome shotgun (WGS) entry which is preliminary data.</text>
</comment>
<name>A0ABD3H5Z6_9MARC</name>
<protein>
    <submittedName>
        <fullName evidence="2">Uncharacterized protein</fullName>
    </submittedName>
</protein>
<feature type="region of interest" description="Disordered" evidence="1">
    <location>
        <begin position="317"/>
        <end position="344"/>
    </location>
</feature>
<evidence type="ECO:0000256" key="1">
    <source>
        <dbReference type="SAM" id="MobiDB-lite"/>
    </source>
</evidence>
<proteinExistence type="predicted"/>